<keyword evidence="4" id="KW-0337">GPI-anchor biosynthesis</keyword>
<dbReference type="STRING" id="554055.A0A2P6VRU6"/>
<feature type="region of interest" description="Disordered" evidence="11">
    <location>
        <begin position="156"/>
        <end position="186"/>
    </location>
</feature>
<dbReference type="PANTHER" id="PTHR12468:SF2">
    <property type="entry name" value="GPI MANNOSYLTRANSFERASE 2"/>
    <property type="match status" value="1"/>
</dbReference>
<feature type="transmembrane region" description="Helical" evidence="12">
    <location>
        <begin position="472"/>
        <end position="491"/>
    </location>
</feature>
<organism evidence="13 14">
    <name type="scientific">Micractinium conductrix</name>
    <dbReference type="NCBI Taxonomy" id="554055"/>
    <lineage>
        <taxon>Eukaryota</taxon>
        <taxon>Viridiplantae</taxon>
        <taxon>Chlorophyta</taxon>
        <taxon>core chlorophytes</taxon>
        <taxon>Trebouxiophyceae</taxon>
        <taxon>Chlorellales</taxon>
        <taxon>Chlorellaceae</taxon>
        <taxon>Chlorella clade</taxon>
        <taxon>Micractinium</taxon>
    </lineage>
</organism>
<evidence type="ECO:0000256" key="10">
    <source>
        <dbReference type="ARBA" id="ARBA00023136"/>
    </source>
</evidence>
<dbReference type="EMBL" id="LHPF02000001">
    <property type="protein sequence ID" value="PSC76826.1"/>
    <property type="molecule type" value="Genomic_DNA"/>
</dbReference>
<evidence type="ECO:0000256" key="6">
    <source>
        <dbReference type="ARBA" id="ARBA00022679"/>
    </source>
</evidence>
<gene>
    <name evidence="13" type="primary">g562</name>
    <name evidence="13" type="ORF">C2E20_0562</name>
</gene>
<feature type="transmembrane region" description="Helical" evidence="12">
    <location>
        <begin position="716"/>
        <end position="735"/>
    </location>
</feature>
<dbReference type="InterPro" id="IPR037185">
    <property type="entry name" value="EmrE-like"/>
</dbReference>
<dbReference type="UniPathway" id="UPA00196"/>
<feature type="compositionally biased region" description="Low complexity" evidence="11">
    <location>
        <begin position="508"/>
        <end position="527"/>
    </location>
</feature>
<dbReference type="GO" id="GO:0006506">
    <property type="term" value="P:GPI anchor biosynthetic process"/>
    <property type="evidence" value="ECO:0007669"/>
    <property type="project" value="UniProtKB-UniPathway"/>
</dbReference>
<keyword evidence="14" id="KW-1185">Reference proteome</keyword>
<evidence type="ECO:0000256" key="9">
    <source>
        <dbReference type="ARBA" id="ARBA00022989"/>
    </source>
</evidence>
<feature type="transmembrane region" description="Helical" evidence="12">
    <location>
        <begin position="645"/>
        <end position="663"/>
    </location>
</feature>
<sequence length="821" mass="82997">MAAPAPARRVLLLALASRVAVLGAMLLADWTFADLDTSSRLQGFPCAGDGGGDGGAAAAHPPLAATAKPPLAVWDTAYFSRVASCGYETDKINAFFPLLPTVMRVLAGVPGALIGEAWQVPPAAAHAAAAAATNVAAFCVAALCLHRLTLRVLGGSGPSSSSGGGTPTARSQRGSTNGGSSASANASSASSNAAEVDAGRVADLALLFFCLNPASVFYSAAYSESVFAAATWAGLLLLPDAHWAGVAAFTVAAAARSNGILAVWFPLHTAAAAAAAAAARRPRHTAAWDAARAALSAAVILTPYAAMQVHAYLAHCAGAGNDAPRWCTARLPSVYGFIQKQYWDVGLLRFYRDPARLPMVLMSAPVAWLSIGGCWAYFAADWRRAFTLGLFPRGTRLPRWLAAAAAALQRWAPAAAPQSGQPEPPHQQPTQQRSAVTGLVYLLSVALLWGSYTPALRVAYSLPGPPTPVTLTAASGVLELLVLLAALAFSARGGGTDAQDGSGGAQQAGGATAPSQPEQQQQQQQQQLGGGVAGAPPGWLLLGLPSAVLAGAEIGAYNSAATLAQIGGLSATTTTAARGAFLIQASTLFTPLLAALTGAAPSRPVWAGSLLAFAGTLIITSDRTGAGSAGEALSAASGQLPLGDALTLVAALMYSAATVRIPYWAVQRRVTPVQLAFGKALALTAVAAGGLALQASSIAAQGQPLEALWPGWASPQAWAVVAWAALGPGALASVLHVKGQSLVSPSAAQIVFCTIPIWSALLAAAVLPGEPVGQGTWLGGAVVAAAGLVAATGKRPAAAEQQQAAGEEQQQQRADDKSSKR</sequence>
<evidence type="ECO:0000313" key="14">
    <source>
        <dbReference type="Proteomes" id="UP000239649"/>
    </source>
</evidence>
<dbReference type="GO" id="GO:0004376">
    <property type="term" value="F:GPI mannosyltransferase activity"/>
    <property type="evidence" value="ECO:0007669"/>
    <property type="project" value="InterPro"/>
</dbReference>
<protein>
    <submittedName>
        <fullName evidence="13">GPI mannosyltransferase 2 isoform B</fullName>
    </submittedName>
</protein>
<keyword evidence="9 12" id="KW-1133">Transmembrane helix</keyword>
<dbReference type="OrthoDB" id="10252502at2759"/>
<dbReference type="PANTHER" id="PTHR12468">
    <property type="entry name" value="GPI MANNOSYLTRANSFERASE 2"/>
    <property type="match status" value="1"/>
</dbReference>
<dbReference type="Pfam" id="PF04188">
    <property type="entry name" value="Mannosyl_trans2"/>
    <property type="match status" value="2"/>
</dbReference>
<feature type="compositionally biased region" description="Low complexity" evidence="11">
    <location>
        <begin position="174"/>
        <end position="186"/>
    </location>
</feature>
<evidence type="ECO:0000256" key="4">
    <source>
        <dbReference type="ARBA" id="ARBA00022502"/>
    </source>
</evidence>
<comment type="similarity">
    <text evidence="3">Belongs to the PIGV family.</text>
</comment>
<evidence type="ECO:0000256" key="3">
    <source>
        <dbReference type="ARBA" id="ARBA00008698"/>
    </source>
</evidence>
<keyword evidence="5 13" id="KW-0328">Glycosyltransferase</keyword>
<feature type="transmembrane region" description="Helical" evidence="12">
    <location>
        <begin position="580"/>
        <end position="600"/>
    </location>
</feature>
<evidence type="ECO:0000256" key="5">
    <source>
        <dbReference type="ARBA" id="ARBA00022676"/>
    </source>
</evidence>
<evidence type="ECO:0000313" key="13">
    <source>
        <dbReference type="EMBL" id="PSC76826.1"/>
    </source>
</evidence>
<evidence type="ECO:0000256" key="1">
    <source>
        <dbReference type="ARBA" id="ARBA00004477"/>
    </source>
</evidence>
<dbReference type="AlphaFoldDB" id="A0A2P6VRU6"/>
<evidence type="ECO:0000256" key="2">
    <source>
        <dbReference type="ARBA" id="ARBA00004687"/>
    </source>
</evidence>
<feature type="transmembrane region" description="Helical" evidence="12">
    <location>
        <begin position="357"/>
        <end position="378"/>
    </location>
</feature>
<evidence type="ECO:0000256" key="8">
    <source>
        <dbReference type="ARBA" id="ARBA00022824"/>
    </source>
</evidence>
<name>A0A2P6VRU6_9CHLO</name>
<keyword evidence="10 12" id="KW-0472">Membrane</keyword>
<dbReference type="GO" id="GO:0000009">
    <property type="term" value="F:alpha-1,6-mannosyltransferase activity"/>
    <property type="evidence" value="ECO:0007669"/>
    <property type="project" value="InterPro"/>
</dbReference>
<feature type="compositionally biased region" description="Gly residues" evidence="11">
    <location>
        <begin position="156"/>
        <end position="166"/>
    </location>
</feature>
<dbReference type="Proteomes" id="UP000239649">
    <property type="component" value="Unassembled WGS sequence"/>
</dbReference>
<proteinExistence type="inferred from homology"/>
<feature type="region of interest" description="Disordered" evidence="11">
    <location>
        <begin position="495"/>
        <end position="531"/>
    </location>
</feature>
<dbReference type="GO" id="GO:0031501">
    <property type="term" value="C:mannosyltransferase complex"/>
    <property type="evidence" value="ECO:0007669"/>
    <property type="project" value="TreeGrafter"/>
</dbReference>
<keyword evidence="8" id="KW-0256">Endoplasmic reticulum</keyword>
<evidence type="ECO:0000256" key="12">
    <source>
        <dbReference type="SAM" id="Phobius"/>
    </source>
</evidence>
<dbReference type="SUPFAM" id="SSF103481">
    <property type="entry name" value="Multidrug resistance efflux transporter EmrE"/>
    <property type="match status" value="1"/>
</dbReference>
<keyword evidence="7 12" id="KW-0812">Transmembrane</keyword>
<feature type="transmembrane region" description="Helical" evidence="12">
    <location>
        <begin position="675"/>
        <end position="696"/>
    </location>
</feature>
<comment type="pathway">
    <text evidence="2">Glycolipid biosynthesis; glycosylphosphatidylinositol-anchor biosynthesis.</text>
</comment>
<evidence type="ECO:0000256" key="11">
    <source>
        <dbReference type="SAM" id="MobiDB-lite"/>
    </source>
</evidence>
<evidence type="ECO:0000256" key="7">
    <source>
        <dbReference type="ARBA" id="ARBA00022692"/>
    </source>
</evidence>
<feature type="transmembrane region" description="Helical" evidence="12">
    <location>
        <begin position="747"/>
        <end position="769"/>
    </location>
</feature>
<dbReference type="InterPro" id="IPR007315">
    <property type="entry name" value="PIG-V/Gpi18"/>
</dbReference>
<keyword evidence="6" id="KW-0808">Transferase</keyword>
<reference evidence="13 14" key="1">
    <citation type="journal article" date="2018" name="Plant J.">
        <title>Genome sequences of Chlorella sorokiniana UTEX 1602 and Micractinium conductrix SAG 241.80: implications to maltose excretion by a green alga.</title>
        <authorList>
            <person name="Arriola M.B."/>
            <person name="Velmurugan N."/>
            <person name="Zhang Y."/>
            <person name="Plunkett M.H."/>
            <person name="Hondzo H."/>
            <person name="Barney B.M."/>
        </authorList>
    </citation>
    <scope>NUCLEOTIDE SEQUENCE [LARGE SCALE GENOMIC DNA]</scope>
    <source>
        <strain evidence="13 14">SAG 241.80</strain>
    </source>
</reference>
<accession>A0A2P6VRU6</accession>
<feature type="transmembrane region" description="Helical" evidence="12">
    <location>
        <begin position="435"/>
        <end position="452"/>
    </location>
</feature>
<dbReference type="GO" id="GO:0005789">
    <property type="term" value="C:endoplasmic reticulum membrane"/>
    <property type="evidence" value="ECO:0007669"/>
    <property type="project" value="UniProtKB-SubCell"/>
</dbReference>
<comment type="subcellular location">
    <subcellularLocation>
        <location evidence="1">Endoplasmic reticulum membrane</location>
        <topology evidence="1">Multi-pass membrane protein</topology>
    </subcellularLocation>
</comment>
<feature type="region of interest" description="Disordered" evidence="11">
    <location>
        <begin position="796"/>
        <end position="821"/>
    </location>
</feature>
<comment type="caution">
    <text evidence="13">The sequence shown here is derived from an EMBL/GenBank/DDBJ whole genome shotgun (WGS) entry which is preliminary data.</text>
</comment>
<feature type="compositionally biased region" description="Gly residues" evidence="11">
    <location>
        <begin position="495"/>
        <end position="507"/>
    </location>
</feature>
<feature type="compositionally biased region" description="Low complexity" evidence="11">
    <location>
        <begin position="798"/>
        <end position="812"/>
    </location>
</feature>
<feature type="transmembrane region" description="Helical" evidence="12">
    <location>
        <begin position="775"/>
        <end position="793"/>
    </location>
</feature>